<proteinExistence type="predicted"/>
<dbReference type="RefSeq" id="WP_099136803.1">
    <property type="nucleotide sequence ID" value="NZ_CAWNNJ010000087.1"/>
</dbReference>
<dbReference type="OrthoDB" id="789223at2"/>
<dbReference type="EMBL" id="NIBS01000020">
    <property type="protein sequence ID" value="PHM25103.1"/>
    <property type="molecule type" value="Genomic_DNA"/>
</dbReference>
<dbReference type="Pfam" id="PF14280">
    <property type="entry name" value="DUF4365"/>
    <property type="match status" value="1"/>
</dbReference>
<dbReference type="Proteomes" id="UP000225833">
    <property type="component" value="Unassembled WGS sequence"/>
</dbReference>
<reference evidence="2 3" key="1">
    <citation type="journal article" date="2017" name="Nat. Microbiol.">
        <title>Natural product diversity associated with the nematode symbionts Photorhabdus and Xenorhabdus.</title>
        <authorList>
            <person name="Tobias N.J."/>
            <person name="Wolff H."/>
            <person name="Djahanschiri B."/>
            <person name="Grundmann F."/>
            <person name="Kronenwerth M."/>
            <person name="Shi Y.M."/>
            <person name="Simonyi S."/>
            <person name="Grun P."/>
            <person name="Shapiro-Ilan D."/>
            <person name="Pidot S.J."/>
            <person name="Stinear T.P."/>
            <person name="Ebersberger I."/>
            <person name="Bode H.B."/>
        </authorList>
    </citation>
    <scope>NUCLEOTIDE SEQUENCE [LARGE SCALE GENOMIC DNA]</scope>
    <source>
        <strain evidence="2 3">DSM 16342</strain>
    </source>
</reference>
<sequence>MKAPKTELVSRAGVHYSGYVFSMSGIIFRETSSSDVGIDGQIELVDDDGLATGMLAGVQIKSGEYFIDYEKRVFSFKSSKKHYEYWANYAIPTLGIVFSPKLKIASWFILDNYSKNSKIIAEDNNSSTISQKLQEINELSIGGDSCLHLINYIKKYYNRPVTTEYLNKIDLFRDGIESVGIDKITAWKRLVMVFFSSNSSPDIVYDTGFRLSWYFPVVTEEQRIFFKTRINKITNKELYNIFRGLSFANENNCDRGFELIIDLLCYNNNILGIMEDFRNSQSLTIKEMSLLNMVIECIEQDLKY</sequence>
<accession>A0A2D0IT71</accession>
<organism evidence="2 3">
    <name type="scientific">Xenorhabdus budapestensis</name>
    <dbReference type="NCBI Taxonomy" id="290110"/>
    <lineage>
        <taxon>Bacteria</taxon>
        <taxon>Pseudomonadati</taxon>
        <taxon>Pseudomonadota</taxon>
        <taxon>Gammaproteobacteria</taxon>
        <taxon>Enterobacterales</taxon>
        <taxon>Morganellaceae</taxon>
        <taxon>Xenorhabdus</taxon>
    </lineage>
</organism>
<dbReference type="AlphaFoldDB" id="A0A2D0IT71"/>
<gene>
    <name evidence="2" type="ORF">Xbud_03038</name>
</gene>
<evidence type="ECO:0000313" key="2">
    <source>
        <dbReference type="EMBL" id="PHM25103.1"/>
    </source>
</evidence>
<comment type="caution">
    <text evidence="2">The sequence shown here is derived from an EMBL/GenBank/DDBJ whole genome shotgun (WGS) entry which is preliminary data.</text>
</comment>
<feature type="domain" description="DUF4365" evidence="1">
    <location>
        <begin position="11"/>
        <end position="118"/>
    </location>
</feature>
<dbReference type="InterPro" id="IPR025375">
    <property type="entry name" value="DUF4365"/>
</dbReference>
<protein>
    <recommendedName>
        <fullName evidence="1">DUF4365 domain-containing protein</fullName>
    </recommendedName>
</protein>
<evidence type="ECO:0000313" key="3">
    <source>
        <dbReference type="Proteomes" id="UP000225833"/>
    </source>
</evidence>
<name>A0A2D0IT71_XENBU</name>
<evidence type="ECO:0000259" key="1">
    <source>
        <dbReference type="Pfam" id="PF14280"/>
    </source>
</evidence>